<dbReference type="GO" id="GO:0043200">
    <property type="term" value="P:response to amino acid"/>
    <property type="evidence" value="ECO:0007669"/>
    <property type="project" value="TreeGrafter"/>
</dbReference>
<dbReference type="EMBL" id="FNUC01000003">
    <property type="protein sequence ID" value="SEE82168.1"/>
    <property type="molecule type" value="Genomic_DNA"/>
</dbReference>
<dbReference type="InterPro" id="IPR036390">
    <property type="entry name" value="WH_DNA-bd_sf"/>
</dbReference>
<dbReference type="Proteomes" id="UP000181980">
    <property type="component" value="Unassembled WGS sequence"/>
</dbReference>
<dbReference type="GO" id="GO:0005829">
    <property type="term" value="C:cytosol"/>
    <property type="evidence" value="ECO:0007669"/>
    <property type="project" value="TreeGrafter"/>
</dbReference>
<evidence type="ECO:0000259" key="5">
    <source>
        <dbReference type="Pfam" id="PF13404"/>
    </source>
</evidence>
<accession>A0A1H5M0U8</accession>
<dbReference type="Gene3D" id="1.10.10.10">
    <property type="entry name" value="Winged helix-like DNA-binding domain superfamily/Winged helix DNA-binding domain"/>
    <property type="match status" value="2"/>
</dbReference>
<dbReference type="GO" id="GO:0043565">
    <property type="term" value="F:sequence-specific DNA binding"/>
    <property type="evidence" value="ECO:0007669"/>
    <property type="project" value="InterPro"/>
</dbReference>
<dbReference type="InterPro" id="IPR019888">
    <property type="entry name" value="Tscrpt_reg_AsnC-like"/>
</dbReference>
<dbReference type="Gene3D" id="3.30.70.920">
    <property type="match status" value="2"/>
</dbReference>
<evidence type="ECO:0000313" key="7">
    <source>
        <dbReference type="Proteomes" id="UP000181980"/>
    </source>
</evidence>
<dbReference type="PANTHER" id="PTHR30154">
    <property type="entry name" value="LEUCINE-RESPONSIVE REGULATORY PROTEIN"/>
    <property type="match status" value="1"/>
</dbReference>
<dbReference type="SMART" id="SM00344">
    <property type="entry name" value="HTH_ASNC"/>
    <property type="match status" value="1"/>
</dbReference>
<dbReference type="SUPFAM" id="SSF54909">
    <property type="entry name" value="Dimeric alpha+beta barrel"/>
    <property type="match status" value="2"/>
</dbReference>
<dbReference type="InterPro" id="IPR011008">
    <property type="entry name" value="Dimeric_a/b-barrel"/>
</dbReference>
<dbReference type="Pfam" id="PF01037">
    <property type="entry name" value="AsnC_trans_reg"/>
    <property type="match status" value="2"/>
</dbReference>
<dbReference type="InterPro" id="IPR019887">
    <property type="entry name" value="Tscrpt_reg_AsnC/Lrp_C"/>
</dbReference>
<dbReference type="SUPFAM" id="SSF46785">
    <property type="entry name" value="Winged helix' DNA-binding domain"/>
    <property type="match status" value="1"/>
</dbReference>
<dbReference type="PANTHER" id="PTHR30154:SF34">
    <property type="entry name" value="TRANSCRIPTIONAL REGULATOR AZLB"/>
    <property type="match status" value="1"/>
</dbReference>
<dbReference type="AlphaFoldDB" id="A0A1H5M0U8"/>
<sequence length="339" mass="36082">MDTLDDDDLALLHAVQLAPRAPWQRLGPVLGADPVTVARRWARLSGSGAAWFALHPSLDGLTFAFVEVTCGGARSGDVVAALVRDPRVVTLEHVTGDRDLLLTVLVPELADLAEFLLTGLPAMPGVRAVRTTVGIRSFLSGSRWRLRALSPSQQVRLAAAGAGARGRPARGPDRGSAEYRALLRLLSADARLGASELAERLGVSRVTARRRLAAAFAGDLVVRCDVAQPLTGWPVTAMLWAQVPPDQVDDVARRLAGLPEARAAESVTGGAANLLLGVWLRSLADLQRLEAALAERVPELRVLDRSIALRTAKRMGRLLDPSGRAVGHVPVDPWATPGD</sequence>
<protein>
    <submittedName>
        <fullName evidence="6">DNA-binding transcriptional regulator, Lrp family</fullName>
    </submittedName>
</protein>
<proteinExistence type="predicted"/>
<feature type="domain" description="Transcription regulator AsnC/Lrp ligand binding" evidence="4">
    <location>
        <begin position="242"/>
        <end position="311"/>
    </location>
</feature>
<gene>
    <name evidence="6" type="ORF">SAMN04488561_2843</name>
</gene>
<dbReference type="STRING" id="561176.SAMN04488561_2843"/>
<feature type="domain" description="HTH asnC-type" evidence="5">
    <location>
        <begin position="4"/>
        <end position="44"/>
    </location>
</feature>
<evidence type="ECO:0000256" key="3">
    <source>
        <dbReference type="ARBA" id="ARBA00023163"/>
    </source>
</evidence>
<keyword evidence="7" id="KW-1185">Reference proteome</keyword>
<dbReference type="InterPro" id="IPR000485">
    <property type="entry name" value="AsnC-type_HTH_dom"/>
</dbReference>
<name>A0A1H5M0U8_9ACTN</name>
<reference evidence="7" key="1">
    <citation type="submission" date="2016-10" db="EMBL/GenBank/DDBJ databases">
        <authorList>
            <person name="Varghese N."/>
            <person name="Submissions S."/>
        </authorList>
    </citation>
    <scope>NUCLEOTIDE SEQUENCE [LARGE SCALE GENOMIC DNA]</scope>
    <source>
        <strain evidence="7">DSM 45237</strain>
    </source>
</reference>
<dbReference type="RefSeq" id="WP_171906822.1">
    <property type="nucleotide sequence ID" value="NZ_FNUC01000003.1"/>
</dbReference>
<dbReference type="Pfam" id="PF13404">
    <property type="entry name" value="HTH_AsnC-type"/>
    <property type="match status" value="2"/>
</dbReference>
<keyword evidence="3" id="KW-0804">Transcription</keyword>
<dbReference type="InterPro" id="IPR036388">
    <property type="entry name" value="WH-like_DNA-bd_sf"/>
</dbReference>
<evidence type="ECO:0000256" key="1">
    <source>
        <dbReference type="ARBA" id="ARBA00023015"/>
    </source>
</evidence>
<evidence type="ECO:0000313" key="6">
    <source>
        <dbReference type="EMBL" id="SEE82168.1"/>
    </source>
</evidence>
<feature type="domain" description="Transcription regulator AsnC/Lrp ligand binding" evidence="4">
    <location>
        <begin position="66"/>
        <end position="136"/>
    </location>
</feature>
<feature type="domain" description="HTH asnC-type" evidence="5">
    <location>
        <begin position="180"/>
        <end position="213"/>
    </location>
</feature>
<keyword evidence="2 6" id="KW-0238">DNA-binding</keyword>
<evidence type="ECO:0000259" key="4">
    <source>
        <dbReference type="Pfam" id="PF01037"/>
    </source>
</evidence>
<evidence type="ECO:0000256" key="2">
    <source>
        <dbReference type="ARBA" id="ARBA00023125"/>
    </source>
</evidence>
<keyword evidence="1" id="KW-0805">Transcription regulation</keyword>
<organism evidence="6 7">
    <name type="scientific">Jiangella alba</name>
    <dbReference type="NCBI Taxonomy" id="561176"/>
    <lineage>
        <taxon>Bacteria</taxon>
        <taxon>Bacillati</taxon>
        <taxon>Actinomycetota</taxon>
        <taxon>Actinomycetes</taxon>
        <taxon>Jiangellales</taxon>
        <taxon>Jiangellaceae</taxon>
        <taxon>Jiangella</taxon>
    </lineage>
</organism>